<evidence type="ECO:0008006" key="9">
    <source>
        <dbReference type="Google" id="ProtNLM"/>
    </source>
</evidence>
<evidence type="ECO:0000259" key="5">
    <source>
        <dbReference type="PROSITE" id="PS51085"/>
    </source>
</evidence>
<keyword evidence="3" id="KW-0411">Iron-sulfur</keyword>
<evidence type="ECO:0000313" key="8">
    <source>
        <dbReference type="Proteomes" id="UP000010816"/>
    </source>
</evidence>
<evidence type="ECO:0000256" key="4">
    <source>
        <dbReference type="SAM" id="MobiDB-lite"/>
    </source>
</evidence>
<dbReference type="EMBL" id="CP003051">
    <property type="protein sequence ID" value="AGA89117.1"/>
    <property type="molecule type" value="Genomic_DNA"/>
</dbReference>
<dbReference type="CDD" id="cd00207">
    <property type="entry name" value="fer2"/>
    <property type="match status" value="1"/>
</dbReference>
<dbReference type="HOGENOM" id="CLU_089211_1_0_6"/>
<accession>L0GTI2</accession>
<proteinExistence type="predicted"/>
<dbReference type="PROSITE" id="PS00198">
    <property type="entry name" value="4FE4S_FER_1"/>
    <property type="match status" value="2"/>
</dbReference>
<dbReference type="SUPFAM" id="SSF54292">
    <property type="entry name" value="2Fe-2S ferredoxin-like"/>
    <property type="match status" value="1"/>
</dbReference>
<dbReference type="Pfam" id="PF13187">
    <property type="entry name" value="Fer4_9"/>
    <property type="match status" value="1"/>
</dbReference>
<evidence type="ECO:0000256" key="2">
    <source>
        <dbReference type="ARBA" id="ARBA00023004"/>
    </source>
</evidence>
<dbReference type="STRING" id="765912.Thimo_0245"/>
<gene>
    <name evidence="7" type="ORF">Thimo_0245</name>
</gene>
<evidence type="ECO:0000256" key="1">
    <source>
        <dbReference type="ARBA" id="ARBA00022723"/>
    </source>
</evidence>
<dbReference type="InterPro" id="IPR017896">
    <property type="entry name" value="4Fe4S_Fe-S-bd"/>
</dbReference>
<dbReference type="PROSITE" id="PS51085">
    <property type="entry name" value="2FE2S_FER_2"/>
    <property type="match status" value="1"/>
</dbReference>
<keyword evidence="1" id="KW-0479">Metal-binding</keyword>
<dbReference type="eggNOG" id="COG1018">
    <property type="taxonomic scope" value="Bacteria"/>
</dbReference>
<dbReference type="OrthoDB" id="9804391at2"/>
<feature type="domain" description="2Fe-2S ferredoxin-type" evidence="5">
    <location>
        <begin position="28"/>
        <end position="106"/>
    </location>
</feature>
<dbReference type="PROSITE" id="PS00197">
    <property type="entry name" value="2FE2S_FER_1"/>
    <property type="match status" value="1"/>
</dbReference>
<dbReference type="InterPro" id="IPR001041">
    <property type="entry name" value="2Fe-2S_ferredoxin-type"/>
</dbReference>
<protein>
    <recommendedName>
        <fullName evidence="9">NADH:ubiquinone oxidoreductase chain I-like protein</fullName>
    </recommendedName>
</protein>
<reference evidence="7 8" key="1">
    <citation type="submission" date="2011-09" db="EMBL/GenBank/DDBJ databases">
        <title>Complete sequence of chromosome of Thioflavicoccus mobilis 8321.</title>
        <authorList>
            <consortium name="US DOE Joint Genome Institute"/>
            <person name="Lucas S."/>
            <person name="Han J."/>
            <person name="Lapidus A."/>
            <person name="Cheng J.-F."/>
            <person name="Goodwin L."/>
            <person name="Pitluck S."/>
            <person name="Peters L."/>
            <person name="Ovchinnikova G."/>
            <person name="Lu M."/>
            <person name="Detter J.C."/>
            <person name="Han C."/>
            <person name="Tapia R."/>
            <person name="Land M."/>
            <person name="Hauser L."/>
            <person name="Kyrpides N."/>
            <person name="Ivanova N."/>
            <person name="Pagani I."/>
            <person name="Vogl K."/>
            <person name="Liu Z."/>
            <person name="Imhoff J."/>
            <person name="Thiel V."/>
            <person name="Frigaard N.-U."/>
            <person name="Bryant D."/>
            <person name="Woyke T."/>
        </authorList>
    </citation>
    <scope>NUCLEOTIDE SEQUENCE [LARGE SCALE GENOMIC DNA]</scope>
    <source>
        <strain evidence="7 8">8321</strain>
    </source>
</reference>
<name>L0GTI2_9GAMM</name>
<dbReference type="SUPFAM" id="SSF46548">
    <property type="entry name" value="alpha-helical ferredoxin"/>
    <property type="match status" value="1"/>
</dbReference>
<dbReference type="PROSITE" id="PS51379">
    <property type="entry name" value="4FE4S_FER_2"/>
    <property type="match status" value="2"/>
</dbReference>
<keyword evidence="2" id="KW-0408">Iron</keyword>
<dbReference type="eggNOG" id="COG1152">
    <property type="taxonomic scope" value="Bacteria"/>
</dbReference>
<evidence type="ECO:0000256" key="3">
    <source>
        <dbReference type="ARBA" id="ARBA00023014"/>
    </source>
</evidence>
<dbReference type="GO" id="GO:0051537">
    <property type="term" value="F:2 iron, 2 sulfur cluster binding"/>
    <property type="evidence" value="ECO:0007669"/>
    <property type="project" value="InterPro"/>
</dbReference>
<dbReference type="AlphaFoldDB" id="L0GTI2"/>
<evidence type="ECO:0000259" key="6">
    <source>
        <dbReference type="PROSITE" id="PS51379"/>
    </source>
</evidence>
<sequence length="248" mass="27307">MTGEQQGEFVDMNQAGRDAGLQGQPEPRMVTVSIMGKPASVPEDATIMRAIEHSGQQIIRGAGCREGFCGACGTIYRLPNDYRIHTGLACTTLVEDGMALAQIPSVPIEKAIYDLEELTPDVDTIKKIYPVTFRCVACGTCTKACPQGLQVMDYIQAAMRGDIAELMELSYDCVGCGLCALRCPAEIIQHKVAILGKRLYGRYLRKESEELDARLQQVKDGEYGGEYAELMSLGREALSERYYARDME</sequence>
<dbReference type="InterPro" id="IPR036010">
    <property type="entry name" value="2Fe-2S_ferredoxin-like_sf"/>
</dbReference>
<dbReference type="RefSeq" id="WP_015279267.1">
    <property type="nucleotide sequence ID" value="NC_019940.1"/>
</dbReference>
<dbReference type="Proteomes" id="UP000010816">
    <property type="component" value="Chromosome"/>
</dbReference>
<dbReference type="GO" id="GO:0046872">
    <property type="term" value="F:metal ion binding"/>
    <property type="evidence" value="ECO:0007669"/>
    <property type="project" value="UniProtKB-KW"/>
</dbReference>
<feature type="domain" description="4Fe-4S ferredoxin-type" evidence="6">
    <location>
        <begin position="165"/>
        <end position="193"/>
    </location>
</feature>
<dbReference type="Gene3D" id="3.30.70.20">
    <property type="match status" value="1"/>
</dbReference>
<feature type="region of interest" description="Disordered" evidence="4">
    <location>
        <begin position="1"/>
        <end position="24"/>
    </location>
</feature>
<evidence type="ECO:0000313" key="7">
    <source>
        <dbReference type="EMBL" id="AGA89117.1"/>
    </source>
</evidence>
<dbReference type="InterPro" id="IPR006058">
    <property type="entry name" value="2Fe2S_fd_BS"/>
</dbReference>
<feature type="domain" description="4Fe-4S ferredoxin-type" evidence="6">
    <location>
        <begin position="126"/>
        <end position="155"/>
    </location>
</feature>
<dbReference type="KEGG" id="tmb:Thimo_0245"/>
<keyword evidence="8" id="KW-1185">Reference proteome</keyword>
<organism evidence="7 8">
    <name type="scientific">Thioflavicoccus mobilis 8321</name>
    <dbReference type="NCBI Taxonomy" id="765912"/>
    <lineage>
        <taxon>Bacteria</taxon>
        <taxon>Pseudomonadati</taxon>
        <taxon>Pseudomonadota</taxon>
        <taxon>Gammaproteobacteria</taxon>
        <taxon>Chromatiales</taxon>
        <taxon>Chromatiaceae</taxon>
        <taxon>Thioflavicoccus</taxon>
    </lineage>
</organism>
<dbReference type="InterPro" id="IPR017900">
    <property type="entry name" value="4Fe4S_Fe_S_CS"/>
</dbReference>